<dbReference type="Pfam" id="PF00378">
    <property type="entry name" value="ECH_1"/>
    <property type="match status" value="1"/>
</dbReference>
<dbReference type="PANTHER" id="PTHR43802">
    <property type="entry name" value="ENOYL-COA HYDRATASE"/>
    <property type="match status" value="1"/>
</dbReference>
<evidence type="ECO:0000256" key="1">
    <source>
        <dbReference type="ARBA" id="ARBA00005254"/>
    </source>
</evidence>
<proteinExistence type="inferred from homology"/>
<sequence>MGDTVLYEREGHIGTITYNRPEAMNAINGQLREDLNAAWKAFRDDEEAWVGIVTGNGRAFCAGADVKSFGESRDTKGTFWENPSFTSLESGMEIWKPVIAAVNGYALGFGLTLVSACDFVIASEK</sequence>
<evidence type="ECO:0000313" key="2">
    <source>
        <dbReference type="EMBL" id="SVD64895.1"/>
    </source>
</evidence>
<organism evidence="2">
    <name type="scientific">marine metagenome</name>
    <dbReference type="NCBI Taxonomy" id="408172"/>
    <lineage>
        <taxon>unclassified sequences</taxon>
        <taxon>metagenomes</taxon>
        <taxon>ecological metagenomes</taxon>
    </lineage>
</organism>
<feature type="non-terminal residue" evidence="2">
    <location>
        <position position="125"/>
    </location>
</feature>
<name>A0A382X2S0_9ZZZZ</name>
<evidence type="ECO:0008006" key="3">
    <source>
        <dbReference type="Google" id="ProtNLM"/>
    </source>
</evidence>
<reference evidence="2" key="1">
    <citation type="submission" date="2018-05" db="EMBL/GenBank/DDBJ databases">
        <authorList>
            <person name="Lanie J.A."/>
            <person name="Ng W.-L."/>
            <person name="Kazmierczak K.M."/>
            <person name="Andrzejewski T.M."/>
            <person name="Davidsen T.M."/>
            <person name="Wayne K.J."/>
            <person name="Tettelin H."/>
            <person name="Glass J.I."/>
            <person name="Rusch D."/>
            <person name="Podicherti R."/>
            <person name="Tsui H.-C.T."/>
            <person name="Winkler M.E."/>
        </authorList>
    </citation>
    <scope>NUCLEOTIDE SEQUENCE</scope>
</reference>
<protein>
    <recommendedName>
        <fullName evidence="3">Enoyl-CoA hydratase</fullName>
    </recommendedName>
</protein>
<dbReference type="Gene3D" id="3.90.226.10">
    <property type="entry name" value="2-enoyl-CoA Hydratase, Chain A, domain 1"/>
    <property type="match status" value="1"/>
</dbReference>
<dbReference type="InterPro" id="IPR001753">
    <property type="entry name" value="Enoyl-CoA_hydra/iso"/>
</dbReference>
<dbReference type="InterPro" id="IPR029045">
    <property type="entry name" value="ClpP/crotonase-like_dom_sf"/>
</dbReference>
<dbReference type="CDD" id="cd06558">
    <property type="entry name" value="crotonase-like"/>
    <property type="match status" value="1"/>
</dbReference>
<comment type="similarity">
    <text evidence="1">Belongs to the enoyl-CoA hydratase/isomerase family.</text>
</comment>
<gene>
    <name evidence="2" type="ORF">METZ01_LOCUS417749</name>
</gene>
<dbReference type="AlphaFoldDB" id="A0A382X2S0"/>
<accession>A0A382X2S0</accession>
<dbReference type="SUPFAM" id="SSF52096">
    <property type="entry name" value="ClpP/crotonase"/>
    <property type="match status" value="1"/>
</dbReference>
<dbReference type="PANTHER" id="PTHR43802:SF1">
    <property type="entry name" value="IP11341P-RELATED"/>
    <property type="match status" value="1"/>
</dbReference>
<dbReference type="EMBL" id="UINC01164184">
    <property type="protein sequence ID" value="SVD64895.1"/>
    <property type="molecule type" value="Genomic_DNA"/>
</dbReference>